<evidence type="ECO:0000256" key="12">
    <source>
        <dbReference type="ARBA" id="ARBA00023242"/>
    </source>
</evidence>
<keyword evidence="4 13" id="KW-0540">Nuclease</keyword>
<dbReference type="SMART" id="SM00891">
    <property type="entry name" value="ERCC4"/>
    <property type="match status" value="1"/>
</dbReference>
<protein>
    <recommendedName>
        <fullName evidence="13">Crossover junction endonuclease MUS81</fullName>
        <ecNumber evidence="13">3.1.22.-</ecNumber>
    </recommendedName>
</protein>
<dbReference type="EMBL" id="JAPWTJ010000302">
    <property type="protein sequence ID" value="KAJ8979921.1"/>
    <property type="molecule type" value="Genomic_DNA"/>
</dbReference>
<evidence type="ECO:0000256" key="6">
    <source>
        <dbReference type="ARBA" id="ARBA00022759"/>
    </source>
</evidence>
<proteinExistence type="inferred from homology"/>
<evidence type="ECO:0000256" key="9">
    <source>
        <dbReference type="ARBA" id="ARBA00022842"/>
    </source>
</evidence>
<keyword evidence="16" id="KW-1185">Reference proteome</keyword>
<dbReference type="Pfam" id="PF21292">
    <property type="entry name" value="EME1-MUS81_C"/>
    <property type="match status" value="1"/>
</dbReference>
<keyword evidence="10 13" id="KW-0233">DNA recombination</keyword>
<keyword evidence="11 13" id="KW-0234">DNA repair</keyword>
<keyword evidence="8 13" id="KW-0378">Hydrolase</keyword>
<reference evidence="15" key="1">
    <citation type="journal article" date="2023" name="Insect Mol. Biol.">
        <title>Genome sequencing provides insights into the evolution of gene families encoding plant cell wall-degrading enzymes in longhorned beetles.</title>
        <authorList>
            <person name="Shin N.R."/>
            <person name="Okamura Y."/>
            <person name="Kirsch R."/>
            <person name="Pauchet Y."/>
        </authorList>
    </citation>
    <scope>NUCLEOTIDE SEQUENCE</scope>
    <source>
        <strain evidence="15">MMC_N1</strain>
    </source>
</reference>
<dbReference type="InterPro" id="IPR042530">
    <property type="entry name" value="EME1/EME2_C"/>
</dbReference>
<evidence type="ECO:0000313" key="15">
    <source>
        <dbReference type="EMBL" id="KAJ8979921.1"/>
    </source>
</evidence>
<evidence type="ECO:0000256" key="5">
    <source>
        <dbReference type="ARBA" id="ARBA00022723"/>
    </source>
</evidence>
<evidence type="ECO:0000256" key="2">
    <source>
        <dbReference type="ARBA" id="ARBA00004123"/>
    </source>
</evidence>
<evidence type="ECO:0000256" key="8">
    <source>
        <dbReference type="ARBA" id="ARBA00022801"/>
    </source>
</evidence>
<comment type="function">
    <text evidence="13">Interacts with EME1 to form a DNA structure-specific endonuclease with substrate preference for branched DNA structures with a 5'-end at the branch nick. Typical substrates include 3'-flap structures, D-loops, replication forks and nicked Holliday junctions. May be required in mitosis for the processing of stalled or collapsed replication fork intermediates. May be required in meiosis for the repair of meiosis-specific double strand breaks subsequent to single-end invasion (SEI).</text>
</comment>
<dbReference type="Gene3D" id="1.10.150.670">
    <property type="entry name" value="Crossover junction endonuclease EME1, DNA-binding domain"/>
    <property type="match status" value="1"/>
</dbReference>
<dbReference type="PANTHER" id="PTHR13451">
    <property type="entry name" value="CLASS II CROSSOVER JUNCTION ENDONUCLEASE MUS81"/>
    <property type="match status" value="1"/>
</dbReference>
<dbReference type="CDD" id="cd21036">
    <property type="entry name" value="WH_MUS81"/>
    <property type="match status" value="1"/>
</dbReference>
<dbReference type="Pfam" id="PF14716">
    <property type="entry name" value="HHH_8"/>
    <property type="match status" value="1"/>
</dbReference>
<evidence type="ECO:0000259" key="14">
    <source>
        <dbReference type="SMART" id="SM00891"/>
    </source>
</evidence>
<evidence type="ECO:0000256" key="3">
    <source>
        <dbReference type="ARBA" id="ARBA00010015"/>
    </source>
</evidence>
<evidence type="ECO:0000256" key="1">
    <source>
        <dbReference type="ARBA" id="ARBA00001946"/>
    </source>
</evidence>
<evidence type="ECO:0000256" key="4">
    <source>
        <dbReference type="ARBA" id="ARBA00022722"/>
    </source>
</evidence>
<keyword evidence="12 13" id="KW-0539">Nucleus</keyword>
<dbReference type="InterPro" id="IPR033309">
    <property type="entry name" value="Mus81"/>
</dbReference>
<dbReference type="InterPro" id="IPR006166">
    <property type="entry name" value="ERCC4_domain"/>
</dbReference>
<evidence type="ECO:0000256" key="10">
    <source>
        <dbReference type="ARBA" id="ARBA00023172"/>
    </source>
</evidence>
<dbReference type="SUPFAM" id="SSF47802">
    <property type="entry name" value="DNA polymerase beta, N-terminal domain-like"/>
    <property type="match status" value="1"/>
</dbReference>
<comment type="cofactor">
    <cofactor evidence="1 13">
        <name>Mg(2+)</name>
        <dbReference type="ChEBI" id="CHEBI:18420"/>
    </cofactor>
</comment>
<name>A0ABQ9JNU9_9CUCU</name>
<dbReference type="EC" id="3.1.22.-" evidence="13"/>
<evidence type="ECO:0000256" key="7">
    <source>
        <dbReference type="ARBA" id="ARBA00022763"/>
    </source>
</evidence>
<accession>A0ABQ9JNU9</accession>
<keyword evidence="5 13" id="KW-0479">Metal-binding</keyword>
<comment type="subunit">
    <text evidence="13">Interacts with EME1.</text>
</comment>
<evidence type="ECO:0000256" key="13">
    <source>
        <dbReference type="RuleBase" id="RU369042"/>
    </source>
</evidence>
<dbReference type="SUPFAM" id="SSF52980">
    <property type="entry name" value="Restriction endonuclease-like"/>
    <property type="match status" value="1"/>
</dbReference>
<keyword evidence="6 13" id="KW-0255">Endonuclease</keyword>
<dbReference type="Proteomes" id="UP001162164">
    <property type="component" value="Unassembled WGS sequence"/>
</dbReference>
<comment type="similarity">
    <text evidence="3 13">Belongs to the XPF family.</text>
</comment>
<dbReference type="InterPro" id="IPR010996">
    <property type="entry name" value="HHH_MUS81"/>
</dbReference>
<dbReference type="CDD" id="cd20074">
    <property type="entry name" value="XPF_nuclease_Mus81"/>
    <property type="match status" value="1"/>
</dbReference>
<dbReference type="Pfam" id="PF02732">
    <property type="entry name" value="ERCC4"/>
    <property type="match status" value="1"/>
</dbReference>
<dbReference type="InterPro" id="IPR047416">
    <property type="entry name" value="XPF_nuclease_Mus81"/>
</dbReference>
<gene>
    <name evidence="15" type="ORF">NQ317_003663</name>
</gene>
<keyword evidence="9 13" id="KW-0460">Magnesium</keyword>
<keyword evidence="7 13" id="KW-0227">DNA damage</keyword>
<dbReference type="InterPro" id="IPR011335">
    <property type="entry name" value="Restrct_endonuc-II-like"/>
</dbReference>
<evidence type="ECO:0000256" key="11">
    <source>
        <dbReference type="ARBA" id="ARBA00023204"/>
    </source>
</evidence>
<sequence length="525" mass="59946">MNKQRKRITLKLKTPNPLFEKWIIEWRDKAKSENSKMEFCFNKALQSLRKYPVSLERGKDCKILKGFGDRLCQMLDNKLKEYKENRNNLDDTIIVGNYKIRSRYAAWASMGLLISKELVEKKNNPPEYFLTNEGLTLAKKLYDKMLASDECSVSPTFSQSVTNRAELIPLNSEQEDHCETLSRHSSSNSLTYVKELIKNTQNDGPLVQQDSQKIAGYLKKHTSNFSVASSTQTSQEECVIFPPDSFDIILYVDTCETEGGNAIIQEEPILSELQHLAVRYEVKDLKVGDYAWICRDRISKNELILPYIVERKSLNDFAGSIKDGRYHEQKFRLKRSGIQNITYLIEKCGNNQYYGLPISTLYQAATNTAVQDGFCVKFTESHKDTARYLANFSTLLVGMFKTKTLASCLKEDLPEICVDDDFVALMTFKDFNKSSSKNKAMKVSDLFIKMLLQINGMTVDRASAIVKQYPTPIILKKAFDQNSGLEAEKLLAHIQYGDGKKTIGPILSKFNDLDERTELLLIPML</sequence>
<dbReference type="Pfam" id="PF21136">
    <property type="entry name" value="WHD_MUS81"/>
    <property type="match status" value="1"/>
</dbReference>
<organism evidence="15 16">
    <name type="scientific">Molorchus minor</name>
    <dbReference type="NCBI Taxonomy" id="1323400"/>
    <lineage>
        <taxon>Eukaryota</taxon>
        <taxon>Metazoa</taxon>
        <taxon>Ecdysozoa</taxon>
        <taxon>Arthropoda</taxon>
        <taxon>Hexapoda</taxon>
        <taxon>Insecta</taxon>
        <taxon>Pterygota</taxon>
        <taxon>Neoptera</taxon>
        <taxon>Endopterygota</taxon>
        <taxon>Coleoptera</taxon>
        <taxon>Polyphaga</taxon>
        <taxon>Cucujiformia</taxon>
        <taxon>Chrysomeloidea</taxon>
        <taxon>Cerambycidae</taxon>
        <taxon>Lamiinae</taxon>
        <taxon>Monochamini</taxon>
        <taxon>Molorchus</taxon>
    </lineage>
</organism>
<dbReference type="InterPro" id="IPR027421">
    <property type="entry name" value="DNA_pol_lamdba_lyase_dom_sf"/>
</dbReference>
<comment type="subcellular location">
    <subcellularLocation>
        <location evidence="2 13">Nucleus</location>
    </subcellularLocation>
</comment>
<comment type="caution">
    <text evidence="15">The sequence shown here is derived from an EMBL/GenBank/DDBJ whole genome shotgun (WGS) entry which is preliminary data.</text>
</comment>
<dbReference type="Gene3D" id="3.40.50.10130">
    <property type="match status" value="1"/>
</dbReference>
<dbReference type="PANTHER" id="PTHR13451:SF0">
    <property type="entry name" value="CROSSOVER JUNCTION ENDONUCLEASE MUS81"/>
    <property type="match status" value="1"/>
</dbReference>
<dbReference type="InterPro" id="IPR047417">
    <property type="entry name" value="WHD_MUS81"/>
</dbReference>
<evidence type="ECO:0000313" key="16">
    <source>
        <dbReference type="Proteomes" id="UP001162164"/>
    </source>
</evidence>
<dbReference type="Gene3D" id="1.10.150.110">
    <property type="entry name" value="DNA polymerase beta, N-terminal domain-like"/>
    <property type="match status" value="1"/>
</dbReference>
<feature type="domain" description="ERCC4" evidence="14">
    <location>
        <begin position="249"/>
        <end position="349"/>
    </location>
</feature>